<keyword evidence="4" id="KW-1185">Reference proteome</keyword>
<reference evidence="4" key="1">
    <citation type="journal article" date="2019" name="Int. J. Syst. Evol. Microbiol.">
        <title>The Global Catalogue of Microorganisms (GCM) 10K type strain sequencing project: providing services to taxonomists for standard genome sequencing and annotation.</title>
        <authorList>
            <consortium name="The Broad Institute Genomics Platform"/>
            <consortium name="The Broad Institute Genome Sequencing Center for Infectious Disease"/>
            <person name="Wu L."/>
            <person name="Ma J."/>
        </authorList>
    </citation>
    <scope>NUCLEOTIDE SEQUENCE [LARGE SCALE GENOMIC DNA]</scope>
    <source>
        <strain evidence="4">JCM 16703</strain>
    </source>
</reference>
<proteinExistence type="predicted"/>
<gene>
    <name evidence="3" type="ORF">GCM10022215_08480</name>
</gene>
<feature type="compositionally biased region" description="Pro residues" evidence="2">
    <location>
        <begin position="131"/>
        <end position="141"/>
    </location>
</feature>
<dbReference type="EMBL" id="BAAAZH010000008">
    <property type="protein sequence ID" value="GAA4112262.1"/>
    <property type="molecule type" value="Genomic_DNA"/>
</dbReference>
<feature type="region of interest" description="Disordered" evidence="2">
    <location>
        <begin position="115"/>
        <end position="143"/>
    </location>
</feature>
<feature type="coiled-coil region" evidence="1">
    <location>
        <begin position="157"/>
        <end position="184"/>
    </location>
</feature>
<evidence type="ECO:0000256" key="1">
    <source>
        <dbReference type="SAM" id="Coils"/>
    </source>
</evidence>
<name>A0ABP7XDW6_9ACTN</name>
<sequence>MTARTLVVGLVGEATAEQLDVLRQLGDRLGVEVAVIDGCSALALFEGVDAVSQGRETFGERIEVLKDSLQRSNDDLRVLHGELGRLALLLEQRQELLDVTRTDLRHGDLLSSVVGTSEGTSVAGPEGPATPFGPSPHPSRPVPASLAQWLDQLLPDGEAIERRMRELEERLERLLERRSKAISDAIAANADRRLGRRQ</sequence>
<dbReference type="Proteomes" id="UP001501495">
    <property type="component" value="Unassembled WGS sequence"/>
</dbReference>
<accession>A0ABP7XDW6</accession>
<evidence type="ECO:0000313" key="3">
    <source>
        <dbReference type="EMBL" id="GAA4112262.1"/>
    </source>
</evidence>
<organism evidence="3 4">
    <name type="scientific">Nocardioides fonticola</name>
    <dbReference type="NCBI Taxonomy" id="450363"/>
    <lineage>
        <taxon>Bacteria</taxon>
        <taxon>Bacillati</taxon>
        <taxon>Actinomycetota</taxon>
        <taxon>Actinomycetes</taxon>
        <taxon>Propionibacteriales</taxon>
        <taxon>Nocardioidaceae</taxon>
        <taxon>Nocardioides</taxon>
    </lineage>
</organism>
<keyword evidence="1" id="KW-0175">Coiled coil</keyword>
<evidence type="ECO:0000313" key="4">
    <source>
        <dbReference type="Proteomes" id="UP001501495"/>
    </source>
</evidence>
<comment type="caution">
    <text evidence="3">The sequence shown here is derived from an EMBL/GenBank/DDBJ whole genome shotgun (WGS) entry which is preliminary data.</text>
</comment>
<evidence type="ECO:0000256" key="2">
    <source>
        <dbReference type="SAM" id="MobiDB-lite"/>
    </source>
</evidence>
<dbReference type="RefSeq" id="WP_344731992.1">
    <property type="nucleotide sequence ID" value="NZ_BAAAZH010000008.1"/>
</dbReference>
<protein>
    <submittedName>
        <fullName evidence="3">Uncharacterized protein</fullName>
    </submittedName>
</protein>